<protein>
    <recommendedName>
        <fullName evidence="2">SLH domain-containing protein</fullName>
    </recommendedName>
</protein>
<dbReference type="PROSITE" id="PS51272">
    <property type="entry name" value="SLH"/>
    <property type="match status" value="1"/>
</dbReference>
<dbReference type="RefSeq" id="WP_212938812.1">
    <property type="nucleotide sequence ID" value="NZ_BORR01000004.1"/>
</dbReference>
<organism evidence="3 4">
    <name type="scientific">Paenibacillus antibioticophila</name>
    <dbReference type="NCBI Taxonomy" id="1274374"/>
    <lineage>
        <taxon>Bacteria</taxon>
        <taxon>Bacillati</taxon>
        <taxon>Bacillota</taxon>
        <taxon>Bacilli</taxon>
        <taxon>Bacillales</taxon>
        <taxon>Paenibacillaceae</taxon>
        <taxon>Paenibacillus</taxon>
    </lineage>
</organism>
<feature type="chain" id="PRO_5037802284" description="SLH domain-containing protein" evidence="1">
    <location>
        <begin position="30"/>
        <end position="469"/>
    </location>
</feature>
<proteinExistence type="predicted"/>
<keyword evidence="4" id="KW-1185">Reference proteome</keyword>
<evidence type="ECO:0000256" key="1">
    <source>
        <dbReference type="SAM" id="SignalP"/>
    </source>
</evidence>
<sequence>MNRRRKNTILSVIMVSVLMTSAGSQAVYAESTISTGQSVNSVAQSSSLPFKDIKGHWAEQSIVRGYEKGYIESTSTSKFEPNEFITRQEFVTMLMKAQNRSIENENAEGAYIYAARDQGLFDAGQFVYDRWGDPEDRDSTSIYLYTWDDPIRKHQLAHIAVRALGKEEEIQDDIYDAIRYGLIGAGADGKLNPAEKTTRAQAAVVIDRILRIGQGESFPVDQKTLAAAEKVKLAQKDPWGRAIRTTNLPKNYQDFPYIQEEWPNEMYNLNHEFKTIHSKITPVQFTDLRSWASSDVLVYNTDDVADRAEDAEQYVNQLINVDYTKLDQAWMDKIKALTNPEGLDWVDRQMDKMLKEYVASAKKNKVQVRGSATAEPSIMFVNGETFVRVHFTFKATSFTDRKKIFFDQMPSFYTHKNFYDSVVIKKNVEYEVYANIAFVNRSYGGGMLSTGAIDQFAFLFEDAIVKEKK</sequence>
<name>A0A920CH72_9BACL</name>
<dbReference type="InterPro" id="IPR001119">
    <property type="entry name" value="SLH_dom"/>
</dbReference>
<dbReference type="Proteomes" id="UP000681162">
    <property type="component" value="Unassembled WGS sequence"/>
</dbReference>
<evidence type="ECO:0000313" key="3">
    <source>
        <dbReference type="EMBL" id="GIO36447.1"/>
    </source>
</evidence>
<reference evidence="3 4" key="1">
    <citation type="submission" date="2021-03" db="EMBL/GenBank/DDBJ databases">
        <title>Antimicrobial resistance genes in bacteria isolated from Japanese honey, and their potential for conferring macrolide and lincosamide resistance in the American foulbrood pathogen Paenibacillus larvae.</title>
        <authorList>
            <person name="Okamoto M."/>
            <person name="Kumagai M."/>
            <person name="Kanamori H."/>
            <person name="Takamatsu D."/>
        </authorList>
    </citation>
    <scope>NUCLEOTIDE SEQUENCE [LARGE SCALE GENOMIC DNA]</scope>
    <source>
        <strain evidence="3 4">J41TS12</strain>
    </source>
</reference>
<dbReference type="EMBL" id="BORR01000004">
    <property type="protein sequence ID" value="GIO36447.1"/>
    <property type="molecule type" value="Genomic_DNA"/>
</dbReference>
<keyword evidence="1" id="KW-0732">Signal</keyword>
<accession>A0A920CH72</accession>
<feature type="signal peptide" evidence="1">
    <location>
        <begin position="1"/>
        <end position="29"/>
    </location>
</feature>
<comment type="caution">
    <text evidence="3">The sequence shown here is derived from an EMBL/GenBank/DDBJ whole genome shotgun (WGS) entry which is preliminary data.</text>
</comment>
<dbReference type="Pfam" id="PF00395">
    <property type="entry name" value="SLH"/>
    <property type="match status" value="2"/>
</dbReference>
<evidence type="ECO:0000259" key="2">
    <source>
        <dbReference type="PROSITE" id="PS51272"/>
    </source>
</evidence>
<feature type="domain" description="SLH" evidence="2">
    <location>
        <begin position="45"/>
        <end position="108"/>
    </location>
</feature>
<gene>
    <name evidence="3" type="ORF">J41TS12_13080</name>
</gene>
<dbReference type="AlphaFoldDB" id="A0A920CH72"/>
<evidence type="ECO:0000313" key="4">
    <source>
        <dbReference type="Proteomes" id="UP000681162"/>
    </source>
</evidence>